<dbReference type="UniPathway" id="UPA00665"/>
<feature type="transmembrane region" description="Helical" evidence="9">
    <location>
        <begin position="131"/>
        <end position="150"/>
    </location>
</feature>
<evidence type="ECO:0000313" key="11">
    <source>
        <dbReference type="EMBL" id="SOH93108.1"/>
    </source>
</evidence>
<dbReference type="EC" id="3.4.23.36" evidence="9"/>
<evidence type="ECO:0000256" key="10">
    <source>
        <dbReference type="RuleBase" id="RU004181"/>
    </source>
</evidence>
<proteinExistence type="inferred from homology"/>
<name>A0A2C9CPF8_9RHOB</name>
<keyword evidence="5 9" id="KW-0064">Aspartyl protease</keyword>
<keyword evidence="6 9" id="KW-0378">Hydrolase</keyword>
<evidence type="ECO:0000256" key="4">
    <source>
        <dbReference type="ARBA" id="ARBA00022692"/>
    </source>
</evidence>
<dbReference type="AlphaFoldDB" id="A0A2C9CPF8"/>
<gene>
    <name evidence="9" type="primary">lspA</name>
    <name evidence="11" type="ORF">SAMN06273572_101963</name>
</gene>
<dbReference type="InterPro" id="IPR001872">
    <property type="entry name" value="Peptidase_A8"/>
</dbReference>
<dbReference type="Pfam" id="PF01252">
    <property type="entry name" value="Peptidase_A8"/>
    <property type="match status" value="1"/>
</dbReference>
<evidence type="ECO:0000256" key="6">
    <source>
        <dbReference type="ARBA" id="ARBA00022801"/>
    </source>
</evidence>
<dbReference type="RefSeq" id="WP_097928640.1">
    <property type="nucleotide sequence ID" value="NZ_OCTN01000001.1"/>
</dbReference>
<dbReference type="PANTHER" id="PTHR33695">
    <property type="entry name" value="LIPOPROTEIN SIGNAL PEPTIDASE"/>
    <property type="match status" value="1"/>
</dbReference>
<dbReference type="PRINTS" id="PR00781">
    <property type="entry name" value="LIPOSIGPTASE"/>
</dbReference>
<dbReference type="OrthoDB" id="9810259at2"/>
<sequence>MPLIRILTIALLACGLDRLSKLWIVEWANLREILYIEVFDPYLNFAMGWNRGINFGLLAGHEEWTRWGLTLLAIGISIWLLWWANQQAGKWIHIGAGLVIGGAIGNVWDRIQYGAVADYLNMSCCGLRNPYTFNVADVFIFAGAGLLIVLSGRTTDDA</sequence>
<keyword evidence="3 9" id="KW-0645">Protease</keyword>
<accession>A0A2C9CPF8</accession>
<feature type="transmembrane region" description="Helical" evidence="9">
    <location>
        <begin position="91"/>
        <end position="111"/>
    </location>
</feature>
<comment type="caution">
    <text evidence="9">Lacks conserved residue(s) required for the propagation of feature annotation.</text>
</comment>
<feature type="active site" evidence="9">
    <location>
        <position position="118"/>
    </location>
</feature>
<comment type="subcellular location">
    <subcellularLocation>
        <location evidence="9">Cell membrane</location>
        <topology evidence="9">Multi-pass membrane protein</topology>
    </subcellularLocation>
</comment>
<dbReference type="EMBL" id="OCTN01000001">
    <property type="protein sequence ID" value="SOH93108.1"/>
    <property type="molecule type" value="Genomic_DNA"/>
</dbReference>
<feature type="transmembrane region" description="Helical" evidence="9">
    <location>
        <begin position="64"/>
        <end position="84"/>
    </location>
</feature>
<reference evidence="12" key="1">
    <citation type="submission" date="2017-09" db="EMBL/GenBank/DDBJ databases">
        <authorList>
            <person name="Varghese N."/>
            <person name="Submissions S."/>
        </authorList>
    </citation>
    <scope>NUCLEOTIDE SEQUENCE [LARGE SCALE GENOMIC DNA]</scope>
    <source>
        <strain evidence="12">C7</strain>
    </source>
</reference>
<dbReference type="GO" id="GO:0004190">
    <property type="term" value="F:aspartic-type endopeptidase activity"/>
    <property type="evidence" value="ECO:0007669"/>
    <property type="project" value="UniProtKB-UniRule"/>
</dbReference>
<comment type="pathway">
    <text evidence="9">Protein modification; lipoprotein biosynthesis (signal peptide cleavage).</text>
</comment>
<evidence type="ECO:0000256" key="8">
    <source>
        <dbReference type="ARBA" id="ARBA00023136"/>
    </source>
</evidence>
<dbReference type="GO" id="GO:0006508">
    <property type="term" value="P:proteolysis"/>
    <property type="evidence" value="ECO:0007669"/>
    <property type="project" value="UniProtKB-KW"/>
</dbReference>
<evidence type="ECO:0000256" key="9">
    <source>
        <dbReference type="HAMAP-Rule" id="MF_00161"/>
    </source>
</evidence>
<keyword evidence="7 9" id="KW-1133">Transmembrane helix</keyword>
<comment type="catalytic activity">
    <reaction evidence="9">
        <text>Release of signal peptides from bacterial membrane prolipoproteins. Hydrolyzes -Xaa-Yaa-Zaa-|-(S,diacylglyceryl)Cys-, in which Xaa is hydrophobic (preferably Leu), and Yaa (Ala or Ser) and Zaa (Gly or Ala) have small, neutral side chains.</text>
        <dbReference type="EC" id="3.4.23.36"/>
    </reaction>
</comment>
<dbReference type="HAMAP" id="MF_00161">
    <property type="entry name" value="LspA"/>
    <property type="match status" value="1"/>
</dbReference>
<evidence type="ECO:0000256" key="3">
    <source>
        <dbReference type="ARBA" id="ARBA00022670"/>
    </source>
</evidence>
<keyword evidence="8 9" id="KW-0472">Membrane</keyword>
<dbReference type="Proteomes" id="UP000220034">
    <property type="component" value="Unassembled WGS sequence"/>
</dbReference>
<protein>
    <recommendedName>
        <fullName evidence="9">Lipoprotein signal peptidase</fullName>
        <ecNumber evidence="9">3.4.23.36</ecNumber>
    </recommendedName>
    <alternativeName>
        <fullName evidence="9">Prolipoprotein signal peptidase</fullName>
    </alternativeName>
    <alternativeName>
        <fullName evidence="9">Signal peptidase II</fullName>
        <shortName evidence="9">SPase II</shortName>
    </alternativeName>
</protein>
<evidence type="ECO:0000256" key="7">
    <source>
        <dbReference type="ARBA" id="ARBA00022989"/>
    </source>
</evidence>
<evidence type="ECO:0000256" key="1">
    <source>
        <dbReference type="ARBA" id="ARBA00006139"/>
    </source>
</evidence>
<evidence type="ECO:0000256" key="2">
    <source>
        <dbReference type="ARBA" id="ARBA00022475"/>
    </source>
</evidence>
<comment type="similarity">
    <text evidence="1 9 10">Belongs to the peptidase A8 family.</text>
</comment>
<comment type="function">
    <text evidence="9">This protein specifically catalyzes the removal of signal peptides from prolipoproteins.</text>
</comment>
<keyword evidence="4 9" id="KW-0812">Transmembrane</keyword>
<dbReference type="NCBIfam" id="TIGR00077">
    <property type="entry name" value="lspA"/>
    <property type="match status" value="1"/>
</dbReference>
<dbReference type="GO" id="GO:0005886">
    <property type="term" value="C:plasma membrane"/>
    <property type="evidence" value="ECO:0007669"/>
    <property type="project" value="UniProtKB-SubCell"/>
</dbReference>
<evidence type="ECO:0000256" key="5">
    <source>
        <dbReference type="ARBA" id="ARBA00022750"/>
    </source>
</evidence>
<organism evidence="11 12">
    <name type="scientific">Pontivivens marinum</name>
    <dbReference type="NCBI Taxonomy" id="1690039"/>
    <lineage>
        <taxon>Bacteria</taxon>
        <taxon>Pseudomonadati</taxon>
        <taxon>Pseudomonadota</taxon>
        <taxon>Alphaproteobacteria</taxon>
        <taxon>Rhodobacterales</taxon>
        <taxon>Paracoccaceae</taxon>
        <taxon>Pontivivens</taxon>
    </lineage>
</organism>
<keyword evidence="2 9" id="KW-1003">Cell membrane</keyword>
<keyword evidence="12" id="KW-1185">Reference proteome</keyword>
<feature type="active site" evidence="9">
    <location>
        <position position="137"/>
    </location>
</feature>
<dbReference type="PANTHER" id="PTHR33695:SF1">
    <property type="entry name" value="LIPOPROTEIN SIGNAL PEPTIDASE"/>
    <property type="match status" value="1"/>
</dbReference>
<evidence type="ECO:0000313" key="12">
    <source>
        <dbReference type="Proteomes" id="UP000220034"/>
    </source>
</evidence>